<gene>
    <name evidence="1" type="ORF">SAMN05421875_10191</name>
</gene>
<dbReference type="EMBL" id="FNQJ01000001">
    <property type="protein sequence ID" value="SDZ73390.1"/>
    <property type="molecule type" value="Genomic_DNA"/>
</dbReference>
<keyword evidence="2" id="KW-1185">Reference proteome</keyword>
<dbReference type="PANTHER" id="PTHR47017:SF1">
    <property type="entry name" value="ACYL-COA"/>
    <property type="match status" value="1"/>
</dbReference>
<dbReference type="Proteomes" id="UP000199002">
    <property type="component" value="Unassembled WGS sequence"/>
</dbReference>
<dbReference type="InterPro" id="IPR016181">
    <property type="entry name" value="Acyl_CoA_acyltransferase"/>
</dbReference>
<reference evidence="2" key="1">
    <citation type="submission" date="2016-10" db="EMBL/GenBank/DDBJ databases">
        <authorList>
            <person name="Varghese N."/>
            <person name="Submissions S."/>
        </authorList>
    </citation>
    <scope>NUCLEOTIDE SEQUENCE [LARGE SCALE GENOMIC DNA]</scope>
    <source>
        <strain evidence="2">DSM 25157</strain>
    </source>
</reference>
<dbReference type="PANTHER" id="PTHR47017">
    <property type="entry name" value="ACYL-COA"/>
    <property type="match status" value="1"/>
</dbReference>
<evidence type="ECO:0008006" key="3">
    <source>
        <dbReference type="Google" id="ProtNLM"/>
    </source>
</evidence>
<dbReference type="AlphaFoldDB" id="A0A1H3VF80"/>
<accession>A0A1H3VF80</accession>
<protein>
    <recommendedName>
        <fullName evidence="3">N-acetyltransferase</fullName>
    </recommendedName>
</protein>
<organism evidence="1 2">
    <name type="scientific">Acidovorax soli</name>
    <dbReference type="NCBI Taxonomy" id="592050"/>
    <lineage>
        <taxon>Bacteria</taxon>
        <taxon>Pseudomonadati</taxon>
        <taxon>Pseudomonadota</taxon>
        <taxon>Betaproteobacteria</taxon>
        <taxon>Burkholderiales</taxon>
        <taxon>Comamonadaceae</taxon>
        <taxon>Acidovorax</taxon>
    </lineage>
</organism>
<dbReference type="STRING" id="592050.SAMN05421875_10191"/>
<dbReference type="Pfam" id="PF04339">
    <property type="entry name" value="FemAB_like"/>
    <property type="match status" value="2"/>
</dbReference>
<dbReference type="RefSeq" id="WP_092696534.1">
    <property type="nucleotide sequence ID" value="NZ_FNQJ01000001.1"/>
</dbReference>
<evidence type="ECO:0000313" key="1">
    <source>
        <dbReference type="EMBL" id="SDZ73390.1"/>
    </source>
</evidence>
<dbReference type="InterPro" id="IPR007434">
    <property type="entry name" value="FemAB-like"/>
</dbReference>
<evidence type="ECO:0000313" key="2">
    <source>
        <dbReference type="Proteomes" id="UP000199002"/>
    </source>
</evidence>
<dbReference type="GeneID" id="34234626"/>
<proteinExistence type="predicted"/>
<dbReference type="SUPFAM" id="SSF55729">
    <property type="entry name" value="Acyl-CoA N-acyltransferases (Nat)"/>
    <property type="match status" value="1"/>
</dbReference>
<name>A0A1H3VF80_9BURK</name>
<dbReference type="Gene3D" id="3.40.630.30">
    <property type="match status" value="1"/>
</dbReference>
<sequence>MAEGNIIARVLASPLEVDASAWNALLARHPHATPFMRHEYLAALHTSESAVPRTGWTPRFMTLWEGQDQHAVLVAACPLYLKSHSYGEYVFDWSWASAYEQHGVPYYPKAVVAVPFTPVPGSRLLARDETTRQLLVQALRRWCEDEGLSSLHMLFASDDDVLASARQGLMLRHTVQFHWQNAAPTLPASRGSQPSEGALAALGRPDDGPGLAFESFDHFLASLSQDKRKKIRQERRRVADAGVTFRWALGADISTSDWDFFYRCYERTYLEHGNPPYLTQAFFQQMADRMPGHWLLFIAEREGRSIASSLIAIDDDPTCTSAIHPAKNPPRAAYGRYWGALERVDCLHFEACYYQPLQWCIAQGVQRFEGGAQGEHKMARALLPVQATSTHWLAHPAFADAVERFLQREGAGVEDYLDHLQARSPFRAT</sequence>